<dbReference type="Proteomes" id="UP000029445">
    <property type="component" value="Chromosome 6"/>
</dbReference>
<evidence type="ECO:0000256" key="5">
    <source>
        <dbReference type="ARBA" id="ARBA00020264"/>
    </source>
</evidence>
<dbReference type="AlphaFoldDB" id="A0A095ER94"/>
<evidence type="ECO:0000256" key="4">
    <source>
        <dbReference type="ARBA" id="ARBA00009567"/>
    </source>
</evidence>
<dbReference type="GO" id="GO:0000049">
    <property type="term" value="F:tRNA binding"/>
    <property type="evidence" value="ECO:0007669"/>
    <property type="project" value="TreeGrafter"/>
</dbReference>
<evidence type="ECO:0000256" key="6">
    <source>
        <dbReference type="ARBA" id="ARBA00022490"/>
    </source>
</evidence>
<dbReference type="RefSeq" id="XP_062885065.1">
    <property type="nucleotide sequence ID" value="XM_063029110.1"/>
</dbReference>
<evidence type="ECO:0000313" key="10">
    <source>
        <dbReference type="EMBL" id="KGB79388.1"/>
    </source>
</evidence>
<dbReference type="GO" id="GO:0033588">
    <property type="term" value="C:elongator holoenzyme complex"/>
    <property type="evidence" value="ECO:0007669"/>
    <property type="project" value="InterPro"/>
</dbReference>
<evidence type="ECO:0000256" key="9">
    <source>
        <dbReference type="SAM" id="MobiDB-lite"/>
    </source>
</evidence>
<keyword evidence="8" id="KW-0539">Nucleus</keyword>
<evidence type="ECO:0000256" key="1">
    <source>
        <dbReference type="ARBA" id="ARBA00004123"/>
    </source>
</evidence>
<dbReference type="PANTHER" id="PTHR15641:SF1">
    <property type="entry name" value="ELONGATOR COMPLEX PROTEIN 5"/>
    <property type="match status" value="1"/>
</dbReference>
<name>A0A095ER94_CRYD2</name>
<dbReference type="GO" id="GO:0002098">
    <property type="term" value="P:tRNA wobble uridine modification"/>
    <property type="evidence" value="ECO:0007669"/>
    <property type="project" value="InterPro"/>
</dbReference>
<evidence type="ECO:0000256" key="7">
    <source>
        <dbReference type="ARBA" id="ARBA00022694"/>
    </source>
</evidence>
<sequence>MPKDTASSLLAHILDNTQIPHQPLLILRDEPTFPATPIFNYLLTAAVSRNEPVTLVTVLNAPEEYLDPSLLPRDGINIIDLSGDVPGYTSNLSFQEIKQLILSSYKGGQIFIDALHVLGEDYSFAGVISLVRSLLASIKTHKAPSRLILPLPPSLLHHFTSPTLSPTLSLLSPLPLPLLTHLSKLYLSPISSNPSANYWMVMENAMKRGVGRELAYKGEEGLEVGARDWEEGVGVSVSVRKATGGIKGISRSLEAVVLTPPSQPSSSPTHLQLTLPPLSSLINLTPFSLPPPSAIPLDASAHGYPSQAATHADLDLPFNLSLTDSQRQARAQVPLPYAHEGEGASGDLVWEDEEESDDEEI</sequence>
<comment type="similarity">
    <text evidence="4">Belongs to the ELP5 family.</text>
</comment>
<protein>
    <recommendedName>
        <fullName evidence="5">Elongator complex protein 5</fullName>
    </recommendedName>
</protein>
<keyword evidence="6" id="KW-0963">Cytoplasm</keyword>
<dbReference type="GO" id="GO:0005634">
    <property type="term" value="C:nucleus"/>
    <property type="evidence" value="ECO:0007669"/>
    <property type="project" value="UniProtKB-SubCell"/>
</dbReference>
<proteinExistence type="inferred from homology"/>
<evidence type="ECO:0000256" key="3">
    <source>
        <dbReference type="ARBA" id="ARBA00005043"/>
    </source>
</evidence>
<reference evidence="10 11" key="2">
    <citation type="journal article" date="2018" name="Proc. Natl. Acad. Sci.">
        <title>RNAi is a critical determinant of centromere evolution in closely related fungi.</title>
        <authorList>
            <person name="Yadav V."/>
            <person name="Sun S."/>
            <person name="Billmyre R.B."/>
            <person name="Thimmappa B.C."/>
            <person name="Shea T."/>
            <person name="Lintner R."/>
            <person name="Bakkeren G."/>
            <person name="Cuomo C.A."/>
            <person name="Heitman J."/>
            <person name="Sanyal K."/>
        </authorList>
    </citation>
    <scope>NUCLEOTIDE SEQUENCE [LARGE SCALE GENOMIC DNA]</scope>
    <source>
        <strain evidence="10 11">R265</strain>
    </source>
</reference>
<dbReference type="PANTHER" id="PTHR15641">
    <property type="entry name" value="ELONGATOR COMPLEX PROTEIN 5"/>
    <property type="match status" value="1"/>
</dbReference>
<dbReference type="GeneID" id="88181385"/>
<dbReference type="HOGENOM" id="CLU_069162_0_0_1"/>
<evidence type="ECO:0000256" key="2">
    <source>
        <dbReference type="ARBA" id="ARBA00004496"/>
    </source>
</evidence>
<accession>A0A095ER94</accession>
<comment type="subcellular location">
    <subcellularLocation>
        <location evidence="2">Cytoplasm</location>
    </subcellularLocation>
    <subcellularLocation>
        <location evidence="1">Nucleus</location>
    </subcellularLocation>
</comment>
<dbReference type="OrthoDB" id="166907at2759"/>
<dbReference type="GO" id="GO:0005829">
    <property type="term" value="C:cytosol"/>
    <property type="evidence" value="ECO:0007669"/>
    <property type="project" value="TreeGrafter"/>
</dbReference>
<comment type="pathway">
    <text evidence="3">tRNA modification; 5-methoxycarbonylmethyl-2-thiouridine-tRNA biosynthesis.</text>
</comment>
<evidence type="ECO:0000256" key="8">
    <source>
        <dbReference type="ARBA" id="ARBA00023242"/>
    </source>
</evidence>
<gene>
    <name evidence="10" type="ORF">CNBG_5226</name>
</gene>
<feature type="compositionally biased region" description="Acidic residues" evidence="9">
    <location>
        <begin position="349"/>
        <end position="361"/>
    </location>
</feature>
<dbReference type="OMA" id="HIVWCAS"/>
<reference evidence="10 11" key="1">
    <citation type="journal article" date="2011" name="MBio">
        <title>Genome variation in Cryptococcus gattii, an emerging pathogen of immunocompetent hosts.</title>
        <authorList>
            <person name="D'Souza C.A."/>
            <person name="Kronstad J.W."/>
            <person name="Taylor G."/>
            <person name="Warren R."/>
            <person name="Yuen M."/>
            <person name="Hu G."/>
            <person name="Jung W.H."/>
            <person name="Sham A."/>
            <person name="Kidd S.E."/>
            <person name="Tangen K."/>
            <person name="Lee N."/>
            <person name="Zeilmaker T."/>
            <person name="Sawkins J."/>
            <person name="McVicker G."/>
            <person name="Shah S."/>
            <person name="Gnerre S."/>
            <person name="Griggs A."/>
            <person name="Zeng Q."/>
            <person name="Bartlett K."/>
            <person name="Li W."/>
            <person name="Wang X."/>
            <person name="Heitman J."/>
            <person name="Stajich J.E."/>
            <person name="Fraser J.A."/>
            <person name="Meyer W."/>
            <person name="Carter D."/>
            <person name="Schein J."/>
            <person name="Krzywinski M."/>
            <person name="Kwon-Chung K.J."/>
            <person name="Varma A."/>
            <person name="Wang J."/>
            <person name="Brunham R."/>
            <person name="Fyfe M."/>
            <person name="Ouellette B.F."/>
            <person name="Siddiqui A."/>
            <person name="Marra M."/>
            <person name="Jones S."/>
            <person name="Holt R."/>
            <person name="Birren B.W."/>
            <person name="Galagan J.E."/>
            <person name="Cuomo C.A."/>
        </authorList>
    </citation>
    <scope>NUCLEOTIDE SEQUENCE [LARGE SCALE GENOMIC DNA]</scope>
    <source>
        <strain evidence="10 11">R265</strain>
    </source>
</reference>
<keyword evidence="11" id="KW-1185">Reference proteome</keyword>
<feature type="region of interest" description="Disordered" evidence="9">
    <location>
        <begin position="327"/>
        <end position="361"/>
    </location>
</feature>
<dbReference type="InterPro" id="IPR019519">
    <property type="entry name" value="Elp5"/>
</dbReference>
<dbReference type="VEuPathDB" id="FungiDB:CNBG_5226"/>
<dbReference type="KEGG" id="cdeu:CNBG_5226"/>
<evidence type="ECO:0000313" key="11">
    <source>
        <dbReference type="Proteomes" id="UP000029445"/>
    </source>
</evidence>
<keyword evidence="7" id="KW-0819">tRNA processing</keyword>
<dbReference type="Pfam" id="PF10483">
    <property type="entry name" value="Elong_Iki1"/>
    <property type="match status" value="1"/>
</dbReference>
<dbReference type="STRING" id="294750.A0A095ER94"/>
<dbReference type="EMBL" id="CP025764">
    <property type="protein sequence ID" value="KGB79388.1"/>
    <property type="molecule type" value="Genomic_DNA"/>
</dbReference>
<dbReference type="UniPathway" id="UPA00988"/>
<organism evidence="10 11">
    <name type="scientific">Cryptococcus deuterogattii (strain R265)</name>
    <name type="common">Cryptococcus gattii VGII (strain R265)</name>
    <dbReference type="NCBI Taxonomy" id="294750"/>
    <lineage>
        <taxon>Eukaryota</taxon>
        <taxon>Fungi</taxon>
        <taxon>Dikarya</taxon>
        <taxon>Basidiomycota</taxon>
        <taxon>Agaricomycotina</taxon>
        <taxon>Tremellomycetes</taxon>
        <taxon>Tremellales</taxon>
        <taxon>Cryptococcaceae</taxon>
        <taxon>Cryptococcus</taxon>
        <taxon>Cryptococcus gattii species complex</taxon>
    </lineage>
</organism>